<gene>
    <name evidence="1" type="ORF">RMCC_2717</name>
</gene>
<dbReference type="OrthoDB" id="4619573at2"/>
<accession>A0A100WCN5</accession>
<protein>
    <recommendedName>
        <fullName evidence="3">Peptidase M41 domain-containing protein</fullName>
    </recommendedName>
</protein>
<keyword evidence="2" id="KW-1185">Reference proteome</keyword>
<dbReference type="GO" id="GO:0004176">
    <property type="term" value="F:ATP-dependent peptidase activity"/>
    <property type="evidence" value="ECO:0007669"/>
    <property type="project" value="InterPro"/>
</dbReference>
<dbReference type="EMBL" id="BCSY01000044">
    <property type="protein sequence ID" value="GAS95751.1"/>
    <property type="molecule type" value="Genomic_DNA"/>
</dbReference>
<dbReference type="STRING" id="228230.RMCC_2717"/>
<dbReference type="GO" id="GO:0005524">
    <property type="term" value="F:ATP binding"/>
    <property type="evidence" value="ECO:0007669"/>
    <property type="project" value="InterPro"/>
</dbReference>
<evidence type="ECO:0000313" key="2">
    <source>
        <dbReference type="Proteomes" id="UP000069443"/>
    </source>
</evidence>
<reference evidence="2" key="1">
    <citation type="journal article" date="2016" name="Genome Announc.">
        <title>Draft Genome Sequences of Five Rapidly Growing Mycobacterium Species, M. thermoresistibile, M. fortuitum subsp. acetamidolyticum, M. canariasense, M. brisbanense, and M. novocastrense.</title>
        <authorList>
            <person name="Katahira K."/>
            <person name="Ogura Y."/>
            <person name="Gotoh Y."/>
            <person name="Hayashi T."/>
        </authorList>
    </citation>
    <scope>NUCLEOTIDE SEQUENCE [LARGE SCALE GENOMIC DNA]</scope>
    <source>
        <strain evidence="2">JCM15298</strain>
    </source>
</reference>
<comment type="caution">
    <text evidence="1">The sequence shown here is derived from an EMBL/GenBank/DDBJ whole genome shotgun (WGS) entry which is preliminary data.</text>
</comment>
<dbReference type="RefSeq" id="WP_062656872.1">
    <property type="nucleotide sequence ID" value="NZ_BCSY01000044.1"/>
</dbReference>
<dbReference type="GO" id="GO:0006508">
    <property type="term" value="P:proteolysis"/>
    <property type="evidence" value="ECO:0007669"/>
    <property type="project" value="InterPro"/>
</dbReference>
<reference evidence="2" key="2">
    <citation type="submission" date="2016-02" db="EMBL/GenBank/DDBJ databases">
        <title>Draft genome sequence of five rapidly growing Mycobacterium species.</title>
        <authorList>
            <person name="Katahira K."/>
            <person name="Gotou Y."/>
            <person name="Iida K."/>
            <person name="Ogura Y."/>
            <person name="Hayashi T."/>
        </authorList>
    </citation>
    <scope>NUCLEOTIDE SEQUENCE [LARGE SCALE GENOMIC DNA]</scope>
    <source>
        <strain evidence="2">JCM15298</strain>
    </source>
</reference>
<sequence length="210" mass="22058">MKTAEVSPLDLWWSQLSPESRAAFAAATEAAARVGADGLTDDEREYGNRAFHEAGHCVAAVALGARIDRGYILHRGLEEDDGTTGRVVVAAMPLGGADAEIAYAGPWAQAKFRAGGGWPSPQIVASVMAASAGAGRGSDRHRCRLGSEGRDVVGLIDRCWPAVVAVARKLARDGEVQHKHVVAALGLSADESRHPFELAAIRAGMRAVRA</sequence>
<dbReference type="SUPFAM" id="SSF140990">
    <property type="entry name" value="FtsH protease domain-like"/>
    <property type="match status" value="1"/>
</dbReference>
<dbReference type="InterPro" id="IPR037219">
    <property type="entry name" value="Peptidase_M41-like"/>
</dbReference>
<dbReference type="GO" id="GO:0004222">
    <property type="term" value="F:metalloendopeptidase activity"/>
    <property type="evidence" value="ECO:0007669"/>
    <property type="project" value="InterPro"/>
</dbReference>
<dbReference type="AlphaFoldDB" id="A0A100WCN5"/>
<evidence type="ECO:0008006" key="3">
    <source>
        <dbReference type="Google" id="ProtNLM"/>
    </source>
</evidence>
<name>A0A100WCN5_MYCCR</name>
<organism evidence="1 2">
    <name type="scientific">Mycolicibacterium canariasense</name>
    <name type="common">Mycobacterium canariasense</name>
    <dbReference type="NCBI Taxonomy" id="228230"/>
    <lineage>
        <taxon>Bacteria</taxon>
        <taxon>Bacillati</taxon>
        <taxon>Actinomycetota</taxon>
        <taxon>Actinomycetes</taxon>
        <taxon>Mycobacteriales</taxon>
        <taxon>Mycobacteriaceae</taxon>
        <taxon>Mycolicibacterium</taxon>
    </lineage>
</organism>
<proteinExistence type="predicted"/>
<evidence type="ECO:0000313" key="1">
    <source>
        <dbReference type="EMBL" id="GAS95751.1"/>
    </source>
</evidence>
<dbReference type="Proteomes" id="UP000069443">
    <property type="component" value="Unassembled WGS sequence"/>
</dbReference>